<proteinExistence type="predicted"/>
<dbReference type="EMBL" id="SDEE01000967">
    <property type="protein sequence ID" value="RXW13260.1"/>
    <property type="molecule type" value="Genomic_DNA"/>
</dbReference>
<evidence type="ECO:0000313" key="3">
    <source>
        <dbReference type="EMBL" id="RXW13260.1"/>
    </source>
</evidence>
<dbReference type="STRING" id="2316362.A0A4Q2D218"/>
<organism evidence="3 4">
    <name type="scientific">Candolleomyces aberdarensis</name>
    <dbReference type="NCBI Taxonomy" id="2316362"/>
    <lineage>
        <taxon>Eukaryota</taxon>
        <taxon>Fungi</taxon>
        <taxon>Dikarya</taxon>
        <taxon>Basidiomycota</taxon>
        <taxon>Agaricomycotina</taxon>
        <taxon>Agaricomycetes</taxon>
        <taxon>Agaricomycetidae</taxon>
        <taxon>Agaricales</taxon>
        <taxon>Agaricineae</taxon>
        <taxon>Psathyrellaceae</taxon>
        <taxon>Candolleomyces</taxon>
    </lineage>
</organism>
<dbReference type="Proteomes" id="UP000290288">
    <property type="component" value="Unassembled WGS sequence"/>
</dbReference>
<dbReference type="OrthoDB" id="10300944at2759"/>
<dbReference type="PANTHER" id="PTHR10039:SF14">
    <property type="entry name" value="NACHT DOMAIN-CONTAINING PROTEIN"/>
    <property type="match status" value="1"/>
</dbReference>
<reference evidence="3 4" key="1">
    <citation type="submission" date="2019-01" db="EMBL/GenBank/DDBJ databases">
        <title>Draft genome sequence of Psathyrella aberdarensis IHI B618.</title>
        <authorList>
            <person name="Buettner E."/>
            <person name="Kellner H."/>
        </authorList>
    </citation>
    <scope>NUCLEOTIDE SEQUENCE [LARGE SCALE GENOMIC DNA]</scope>
    <source>
        <strain evidence="3 4">IHI B618</strain>
    </source>
</reference>
<evidence type="ECO:0000259" key="2">
    <source>
        <dbReference type="Pfam" id="PF24883"/>
    </source>
</evidence>
<dbReference type="InterPro" id="IPR027417">
    <property type="entry name" value="P-loop_NTPase"/>
</dbReference>
<feature type="domain" description="Nephrocystin 3-like N-terminal" evidence="2">
    <location>
        <begin position="83"/>
        <end position="219"/>
    </location>
</feature>
<accession>A0A4Q2D218</accession>
<dbReference type="InterPro" id="IPR056884">
    <property type="entry name" value="NPHP3-like_N"/>
</dbReference>
<gene>
    <name evidence="3" type="ORF">EST38_g12594</name>
</gene>
<keyword evidence="4" id="KW-1185">Reference proteome</keyword>
<comment type="caution">
    <text evidence="3">The sequence shown here is derived from an EMBL/GenBank/DDBJ whole genome shotgun (WGS) entry which is preliminary data.</text>
</comment>
<protein>
    <recommendedName>
        <fullName evidence="2">Nephrocystin 3-like N-terminal domain-containing protein</fullName>
    </recommendedName>
</protein>
<dbReference type="SUPFAM" id="SSF52540">
    <property type="entry name" value="P-loop containing nucleoside triphosphate hydrolases"/>
    <property type="match status" value="1"/>
</dbReference>
<sequence length="637" mass="71805">MVAPESTPVYGGATSFLAGARGFQMRDIQYIDHVTVHPGAGDGSIDGWELLLKNIAPNALHDSSARYDAPKCDEDTRVEVTGEIMDWIQDRNSPQRVLCMIGAAGAGKSALQQTIAERCAKSDILAATFFCSSADPTRDRASTIVGTIAYQLGLKHPLFQSSIIAAVKHDPLIFSRSIQSQMEGLIVLPFHNLQRSQEIDIATFPYAILIDGLDECKGEPNHIADPAHLGADDRCQAEDRQAELLAAIRHCILDTDLPFRVFIASRPEWAVRTALEPGGDLHQVAYCIPLSDKYDASRDMRRYLQRRFEYIGLRIGNPQWYTDGDINTLVEAASGQFIYVATVFKYLSERRASPATRLKIVLTWTPDGSQGARPFEALDRLYTNILLAAKNAYEAVDTHRGRDFLLLFRAYHIGVTGFSFDTSSIVIESSADLLSALLCLEAGAEENLMSDLRSLVALGRNEGASHMRLRLYHKSFSDFLEAESRARALFVSKSRVLTHVAKCCMQHIIECPLDFDSLPAKWKEFTLPVLYRYSLKEAIELLPFFLNSTTTIDDEVSGFTQNRGWQKMNSLLPLLYQSEGWLFSKFHYWIDHLGQFTDMLKARKPELTAAINVWIEKWKCDQMEWRREWRKNILDSD</sequence>
<keyword evidence="1" id="KW-0677">Repeat</keyword>
<name>A0A4Q2D218_9AGAR</name>
<evidence type="ECO:0000256" key="1">
    <source>
        <dbReference type="ARBA" id="ARBA00022737"/>
    </source>
</evidence>
<dbReference type="Pfam" id="PF24883">
    <property type="entry name" value="NPHP3_N"/>
    <property type="match status" value="1"/>
</dbReference>
<dbReference type="AlphaFoldDB" id="A0A4Q2D218"/>
<dbReference type="PANTHER" id="PTHR10039">
    <property type="entry name" value="AMELOGENIN"/>
    <property type="match status" value="1"/>
</dbReference>
<evidence type="ECO:0000313" key="4">
    <source>
        <dbReference type="Proteomes" id="UP000290288"/>
    </source>
</evidence>